<dbReference type="Pfam" id="PF00614">
    <property type="entry name" value="PLDc"/>
    <property type="match status" value="1"/>
</dbReference>
<evidence type="ECO:0000256" key="7">
    <source>
        <dbReference type="ARBA" id="ARBA00022801"/>
    </source>
</evidence>
<dbReference type="CDD" id="cd09143">
    <property type="entry name" value="PLDc_vPLD1_2_like_bac_2"/>
    <property type="match status" value="1"/>
</dbReference>
<evidence type="ECO:0000256" key="1">
    <source>
        <dbReference type="ARBA" id="ARBA00000798"/>
    </source>
</evidence>
<comment type="subcellular location">
    <subcellularLocation>
        <location evidence="3">Secreted</location>
    </subcellularLocation>
</comment>
<evidence type="ECO:0000259" key="10">
    <source>
        <dbReference type="PROSITE" id="PS50035"/>
    </source>
</evidence>
<comment type="catalytic activity">
    <reaction evidence="1">
        <text>a 1,2-diacyl-sn-glycero-3-phosphocholine + H2O = a 1,2-diacyl-sn-glycero-3-phosphate + choline + H(+)</text>
        <dbReference type="Rhea" id="RHEA:14445"/>
        <dbReference type="ChEBI" id="CHEBI:15354"/>
        <dbReference type="ChEBI" id="CHEBI:15377"/>
        <dbReference type="ChEBI" id="CHEBI:15378"/>
        <dbReference type="ChEBI" id="CHEBI:57643"/>
        <dbReference type="ChEBI" id="CHEBI:58608"/>
        <dbReference type="EC" id="3.1.4.4"/>
    </reaction>
</comment>
<evidence type="ECO:0000256" key="4">
    <source>
        <dbReference type="ARBA" id="ARBA00018392"/>
    </source>
</evidence>
<name>A0ABQ0GUN7_9HYPH</name>
<accession>A0ABQ0GUN7</accession>
<dbReference type="PANTHER" id="PTHR18896">
    <property type="entry name" value="PHOSPHOLIPASE D"/>
    <property type="match status" value="1"/>
</dbReference>
<evidence type="ECO:0000256" key="8">
    <source>
        <dbReference type="ARBA" id="ARBA00023098"/>
    </source>
</evidence>
<dbReference type="CDD" id="cd09140">
    <property type="entry name" value="PLDc_vPLD1_2_like_bac_1"/>
    <property type="match status" value="1"/>
</dbReference>
<keyword evidence="7" id="KW-0378">Hydrolase</keyword>
<organism evidence="11 12">
    <name type="scientific">Phyllobacterium phragmitis</name>
    <dbReference type="NCBI Taxonomy" id="2670329"/>
    <lineage>
        <taxon>Bacteria</taxon>
        <taxon>Pseudomonadati</taxon>
        <taxon>Pseudomonadota</taxon>
        <taxon>Alphaproteobacteria</taxon>
        <taxon>Hyphomicrobiales</taxon>
        <taxon>Phyllobacteriaceae</taxon>
        <taxon>Phyllobacterium</taxon>
    </lineage>
</organism>
<comment type="function">
    <text evidence="2">Could be a virulence factor.</text>
</comment>
<dbReference type="InterPro" id="IPR015679">
    <property type="entry name" value="PLipase_D_fam"/>
</dbReference>
<dbReference type="InterPro" id="IPR001736">
    <property type="entry name" value="PLipase_D/transphosphatidylase"/>
</dbReference>
<dbReference type="InterPro" id="IPR025202">
    <property type="entry name" value="PLD-like_dom"/>
</dbReference>
<comment type="caution">
    <text evidence="11">The sequence shown here is derived from an EMBL/GenBank/DDBJ whole genome shotgun (WGS) entry which is preliminary data.</text>
</comment>
<dbReference type="SMART" id="SM00155">
    <property type="entry name" value="PLDc"/>
    <property type="match status" value="2"/>
</dbReference>
<sequence>MAPARSPVAAPPRPIVRAGRNAWRVRAAEKAAFLVDGKSYFDRLREMLIEARRSILIVGWDFDPEIRLRPDSEPEGETLGGLLRRLVNENQELEVRILVWSMGPAYSGKSLKLYIRRGWADHPRIHLRFDGRHALRGSHHQKMVCIDDAIAFVGGIDLTFGRWDTSEHLARSRHRVTHRGDDYGPVHDVQAMVSGAAARAIGDLARERWKKATGENVGAMTGGRRIWPDGLDCEMSDCDVAIARAEPALLGQVGAHETLRLTTSALAGARRHIYIETQYLASFVVGKILARRLEEPDGPEIVILTTYSSRGYLEHVVMGHNRNRLIRRLKKADRFGRLRVVYAVVPEEDGTEREVLIHSKVLVVDDRFVRIGSSNLNNRSEGLDTECDIAIEAKTDAHRRLITGFRNRLLAEHLDTTPQALEETLAHTGSLVTAVDALNIRPRGLRAFPVDPSNGKTTPLVGTGLLDPKEPFWPLQRALGFVGSFLSKLF</sequence>
<dbReference type="PROSITE" id="PS50035">
    <property type="entry name" value="PLD"/>
    <property type="match status" value="2"/>
</dbReference>
<keyword evidence="12" id="KW-1185">Reference proteome</keyword>
<keyword evidence="5" id="KW-0964">Secreted</keyword>
<evidence type="ECO:0000256" key="2">
    <source>
        <dbReference type="ARBA" id="ARBA00003145"/>
    </source>
</evidence>
<evidence type="ECO:0000256" key="9">
    <source>
        <dbReference type="ARBA" id="ARBA00029594"/>
    </source>
</evidence>
<evidence type="ECO:0000256" key="3">
    <source>
        <dbReference type="ARBA" id="ARBA00004613"/>
    </source>
</evidence>
<feature type="domain" description="PLD phosphodiesterase" evidence="10">
    <location>
        <begin position="135"/>
        <end position="162"/>
    </location>
</feature>
<gene>
    <name evidence="11" type="ORF">PPNSA23_03220</name>
</gene>
<feature type="domain" description="PLD phosphodiesterase" evidence="10">
    <location>
        <begin position="353"/>
        <end position="380"/>
    </location>
</feature>
<dbReference type="Gene3D" id="3.30.870.10">
    <property type="entry name" value="Endonuclease Chain A"/>
    <property type="match status" value="2"/>
</dbReference>
<dbReference type="Pfam" id="PF13091">
    <property type="entry name" value="PLDc_2"/>
    <property type="match status" value="1"/>
</dbReference>
<keyword evidence="8" id="KW-0443">Lipid metabolism</keyword>
<evidence type="ECO:0000256" key="6">
    <source>
        <dbReference type="ARBA" id="ARBA00022737"/>
    </source>
</evidence>
<dbReference type="Proteomes" id="UP001628091">
    <property type="component" value="Unassembled WGS sequence"/>
</dbReference>
<reference evidence="11 12" key="1">
    <citation type="submission" date="2024-10" db="EMBL/GenBank/DDBJ databases">
        <title>Isolation, draft genome sequencing and identification of Phyllobacterium sp. NSA23, isolated from leaf soil.</title>
        <authorList>
            <person name="Akita H."/>
        </authorList>
    </citation>
    <scope>NUCLEOTIDE SEQUENCE [LARGE SCALE GENOMIC DNA]</scope>
    <source>
        <strain evidence="11 12">NSA23</strain>
    </source>
</reference>
<proteinExistence type="predicted"/>
<protein>
    <recommendedName>
        <fullName evidence="4">Phospholipase D</fullName>
    </recommendedName>
    <alternativeName>
        <fullName evidence="9">Choline phosphatase</fullName>
    </alternativeName>
</protein>
<evidence type="ECO:0000313" key="12">
    <source>
        <dbReference type="Proteomes" id="UP001628091"/>
    </source>
</evidence>
<dbReference type="SUPFAM" id="SSF56024">
    <property type="entry name" value="Phospholipase D/nuclease"/>
    <property type="match status" value="2"/>
</dbReference>
<dbReference type="EMBL" id="BAAFZP010000001">
    <property type="protein sequence ID" value="GAB1580379.1"/>
    <property type="molecule type" value="Genomic_DNA"/>
</dbReference>
<evidence type="ECO:0000313" key="11">
    <source>
        <dbReference type="EMBL" id="GAB1580379.1"/>
    </source>
</evidence>
<keyword evidence="6" id="KW-0677">Repeat</keyword>
<evidence type="ECO:0000256" key="5">
    <source>
        <dbReference type="ARBA" id="ARBA00022525"/>
    </source>
</evidence>
<dbReference type="PANTHER" id="PTHR18896:SF76">
    <property type="entry name" value="PHOSPHOLIPASE"/>
    <property type="match status" value="1"/>
</dbReference>